<dbReference type="OrthoDB" id="1456570at2"/>
<accession>A0A1H8J118</accession>
<dbReference type="AlphaFoldDB" id="A0A1H8J118"/>
<organism evidence="2 3">
    <name type="scientific">Chitinophaga rupis</name>
    <dbReference type="NCBI Taxonomy" id="573321"/>
    <lineage>
        <taxon>Bacteria</taxon>
        <taxon>Pseudomonadati</taxon>
        <taxon>Bacteroidota</taxon>
        <taxon>Chitinophagia</taxon>
        <taxon>Chitinophagales</taxon>
        <taxon>Chitinophagaceae</taxon>
        <taxon>Chitinophaga</taxon>
    </lineage>
</organism>
<dbReference type="RefSeq" id="WP_089920800.1">
    <property type="nucleotide sequence ID" value="NZ_FOBB01000012.1"/>
</dbReference>
<keyword evidence="3" id="KW-1185">Reference proteome</keyword>
<evidence type="ECO:0000313" key="2">
    <source>
        <dbReference type="EMBL" id="SEN74573.1"/>
    </source>
</evidence>
<proteinExistence type="predicted"/>
<dbReference type="Pfam" id="PF14206">
    <property type="entry name" value="Cys_rich_CPCC"/>
    <property type="match status" value="1"/>
</dbReference>
<sequence>MVILNRKEALTLLSLHYLIKLTDEERENVLLDMVEDLDESNAASAAYNEQVLAYYNEINIGVKNDFLSQEIFDLTGITVQVEGLEEELYKCPCCGFKTLKTKGEYEICRVCKWEDDGNREPDSYSSANRKTLSEALKIFSEKRNAHPDEKRYRAFLE</sequence>
<evidence type="ECO:0000313" key="3">
    <source>
        <dbReference type="Proteomes" id="UP000198984"/>
    </source>
</evidence>
<gene>
    <name evidence="2" type="ORF">SAMN04488505_112157</name>
</gene>
<evidence type="ECO:0000259" key="1">
    <source>
        <dbReference type="Pfam" id="PF14206"/>
    </source>
</evidence>
<protein>
    <submittedName>
        <fullName evidence="2">Cysteine-rich CPCC</fullName>
    </submittedName>
</protein>
<feature type="domain" description="Cysteine-rich CPCC" evidence="1">
    <location>
        <begin position="89"/>
        <end position="141"/>
    </location>
</feature>
<dbReference type="Proteomes" id="UP000198984">
    <property type="component" value="Unassembled WGS sequence"/>
</dbReference>
<dbReference type="EMBL" id="FOBB01000012">
    <property type="protein sequence ID" value="SEN74573.1"/>
    <property type="molecule type" value="Genomic_DNA"/>
</dbReference>
<name>A0A1H8J118_9BACT</name>
<dbReference type="InterPro" id="IPR025983">
    <property type="entry name" value="Cys_rich_CPCC"/>
</dbReference>
<reference evidence="2 3" key="1">
    <citation type="submission" date="2016-10" db="EMBL/GenBank/DDBJ databases">
        <authorList>
            <person name="de Groot N.N."/>
        </authorList>
    </citation>
    <scope>NUCLEOTIDE SEQUENCE [LARGE SCALE GENOMIC DNA]</scope>
    <source>
        <strain evidence="2 3">DSM 21039</strain>
    </source>
</reference>
<dbReference type="STRING" id="573321.SAMN04488505_112157"/>